<feature type="domain" description="Glycosyltransferase 2-like" evidence="2">
    <location>
        <begin position="15"/>
        <end position="126"/>
    </location>
</feature>
<name>S7T214_9BACT</name>
<dbReference type="EMBL" id="ATHI01000031">
    <property type="protein sequence ID" value="EPR30560.1"/>
    <property type="molecule type" value="Genomic_DNA"/>
</dbReference>
<dbReference type="GO" id="GO:0016740">
    <property type="term" value="F:transferase activity"/>
    <property type="evidence" value="ECO:0007669"/>
    <property type="project" value="UniProtKB-KW"/>
</dbReference>
<dbReference type="eggNOG" id="COG1215">
    <property type="taxonomic scope" value="Bacteria"/>
</dbReference>
<dbReference type="OrthoDB" id="276604at2"/>
<dbReference type="Pfam" id="PF00535">
    <property type="entry name" value="Glycos_transf_2"/>
    <property type="match status" value="1"/>
</dbReference>
<dbReference type="SUPFAM" id="SSF53448">
    <property type="entry name" value="Nucleotide-diphospho-sugar transferases"/>
    <property type="match status" value="1"/>
</dbReference>
<feature type="transmembrane region" description="Helical" evidence="1">
    <location>
        <begin position="252"/>
        <end position="280"/>
    </location>
</feature>
<reference evidence="3 4" key="1">
    <citation type="journal article" date="2013" name="Genome Announc.">
        <title>Draft genome sequences for three mercury-methylating, sulfate-reducing bacteria.</title>
        <authorList>
            <person name="Brown S.D."/>
            <person name="Hurt R.A.Jr."/>
            <person name="Gilmour C.C."/>
            <person name="Elias D.A."/>
        </authorList>
    </citation>
    <scope>NUCLEOTIDE SEQUENCE [LARGE SCALE GENOMIC DNA]</scope>
    <source>
        <strain evidence="3 4">DSM 16529</strain>
    </source>
</reference>
<evidence type="ECO:0000313" key="3">
    <source>
        <dbReference type="EMBL" id="EPR30560.1"/>
    </source>
</evidence>
<dbReference type="Proteomes" id="UP000014975">
    <property type="component" value="Unassembled WGS sequence"/>
</dbReference>
<keyword evidence="1" id="KW-0472">Membrane</keyword>
<dbReference type="PANTHER" id="PTHR43685">
    <property type="entry name" value="GLYCOSYLTRANSFERASE"/>
    <property type="match status" value="1"/>
</dbReference>
<dbReference type="STRING" id="1121439.dsat_1282"/>
<keyword evidence="3" id="KW-0808">Transferase</keyword>
<keyword evidence="1" id="KW-0812">Transmembrane</keyword>
<sequence length="360" mass="38996">MTSDRSEARALPFITVVMPVRNEARFIRETIESLLGQDYPADRFEIIVADGHSDDGTREIVCRIAREHPQVRLLDNPGRRSSAGRNVGFREGRGDVFVVVDGHCHIPDASFLSHLAECFARSGADCLGRPQPLDPPGLTPFQEAVALARAARLGHGGDSLIYGDFEGYASPVSNGAAYARTVFDRVGYVNERFDACEDVEFNYRVEKAGLTSYTSPKLTVRYYPRESLGGLLRQMRRYGRGRVRFYRSHPEAMSLTAVVPACFTAGVFAAAFLAVCSLALGGLPLALHAPLVLLSGLLALYAALTILATASICARHGLGHALRLPAIFLAIHGGLGLGMWEEALSPERAPAQGASEEVRT</sequence>
<comment type="caution">
    <text evidence="3">The sequence shown here is derived from an EMBL/GenBank/DDBJ whole genome shotgun (WGS) entry which is preliminary data.</text>
</comment>
<evidence type="ECO:0000256" key="1">
    <source>
        <dbReference type="SAM" id="Phobius"/>
    </source>
</evidence>
<dbReference type="InterPro" id="IPR029044">
    <property type="entry name" value="Nucleotide-diphossugar_trans"/>
</dbReference>
<gene>
    <name evidence="3" type="ORF">dsat_1282</name>
</gene>
<dbReference type="RefSeq" id="WP_020887979.1">
    <property type="nucleotide sequence ID" value="NZ_ATHI01000031.1"/>
</dbReference>
<accession>S7T214</accession>
<dbReference type="AlphaFoldDB" id="S7T214"/>
<dbReference type="Gene3D" id="3.90.550.10">
    <property type="entry name" value="Spore Coat Polysaccharide Biosynthesis Protein SpsA, Chain A"/>
    <property type="match status" value="1"/>
</dbReference>
<dbReference type="CDD" id="cd02525">
    <property type="entry name" value="Succinoglycan_BP_ExoA"/>
    <property type="match status" value="1"/>
</dbReference>
<protein>
    <submittedName>
        <fullName evidence="3">Glycosyltransferase-like protein</fullName>
    </submittedName>
</protein>
<dbReference type="PANTHER" id="PTHR43685:SF3">
    <property type="entry name" value="SLR2126 PROTEIN"/>
    <property type="match status" value="1"/>
</dbReference>
<evidence type="ECO:0000259" key="2">
    <source>
        <dbReference type="Pfam" id="PF00535"/>
    </source>
</evidence>
<keyword evidence="1" id="KW-1133">Transmembrane helix</keyword>
<evidence type="ECO:0000313" key="4">
    <source>
        <dbReference type="Proteomes" id="UP000014975"/>
    </source>
</evidence>
<keyword evidence="4" id="KW-1185">Reference proteome</keyword>
<dbReference type="InterPro" id="IPR001173">
    <property type="entry name" value="Glyco_trans_2-like"/>
</dbReference>
<organism evidence="3 4">
    <name type="scientific">Alkalidesulfovibrio alkalitolerans DSM 16529</name>
    <dbReference type="NCBI Taxonomy" id="1121439"/>
    <lineage>
        <taxon>Bacteria</taxon>
        <taxon>Pseudomonadati</taxon>
        <taxon>Thermodesulfobacteriota</taxon>
        <taxon>Desulfovibrionia</taxon>
        <taxon>Desulfovibrionales</taxon>
        <taxon>Desulfovibrionaceae</taxon>
        <taxon>Alkalidesulfovibrio</taxon>
    </lineage>
</organism>
<dbReference type="InterPro" id="IPR050834">
    <property type="entry name" value="Glycosyltransf_2"/>
</dbReference>
<feature type="transmembrane region" description="Helical" evidence="1">
    <location>
        <begin position="292"/>
        <end position="314"/>
    </location>
</feature>
<dbReference type="PATRIC" id="fig|1121439.3.peg.2667"/>
<proteinExistence type="predicted"/>